<gene>
    <name evidence="2" type="ORF">CV102_12380</name>
</gene>
<evidence type="ECO:0000313" key="2">
    <source>
        <dbReference type="EMBL" id="TYL38586.1"/>
    </source>
</evidence>
<protein>
    <submittedName>
        <fullName evidence="2">Alpha/beta hydrolase</fullName>
    </submittedName>
</protein>
<name>A0A8J8TQ81_9EURY</name>
<dbReference type="InterPro" id="IPR050228">
    <property type="entry name" value="Carboxylesterase_BioH"/>
</dbReference>
<dbReference type="Proteomes" id="UP000766904">
    <property type="component" value="Unassembled WGS sequence"/>
</dbReference>
<dbReference type="Gene3D" id="3.40.50.1820">
    <property type="entry name" value="alpha/beta hydrolase"/>
    <property type="match status" value="1"/>
</dbReference>
<dbReference type="PRINTS" id="PR00111">
    <property type="entry name" value="ABHYDROLASE"/>
</dbReference>
<dbReference type="SUPFAM" id="SSF53474">
    <property type="entry name" value="alpha/beta-Hydrolases"/>
    <property type="match status" value="1"/>
</dbReference>
<dbReference type="EMBL" id="PHNJ01000005">
    <property type="protein sequence ID" value="TYL38586.1"/>
    <property type="molecule type" value="Genomic_DNA"/>
</dbReference>
<dbReference type="GO" id="GO:0016787">
    <property type="term" value="F:hydrolase activity"/>
    <property type="evidence" value="ECO:0007669"/>
    <property type="project" value="UniProtKB-KW"/>
</dbReference>
<dbReference type="OrthoDB" id="7531at2157"/>
<evidence type="ECO:0000259" key="1">
    <source>
        <dbReference type="Pfam" id="PF12697"/>
    </source>
</evidence>
<proteinExistence type="predicted"/>
<dbReference type="AlphaFoldDB" id="A0A8J8TQ81"/>
<feature type="domain" description="AB hydrolase-1" evidence="1">
    <location>
        <begin position="24"/>
        <end position="249"/>
    </location>
</feature>
<keyword evidence="2" id="KW-0378">Hydrolase</keyword>
<comment type="caution">
    <text evidence="2">The sequence shown here is derived from an EMBL/GenBank/DDBJ whole genome shotgun (WGS) entry which is preliminary data.</text>
</comment>
<dbReference type="RefSeq" id="WP_148858296.1">
    <property type="nucleotide sequence ID" value="NZ_PHNJ01000005.1"/>
</dbReference>
<organism evidence="2 3">
    <name type="scientific">Natronococcus pandeyae</name>
    <dbReference type="NCBI Taxonomy" id="2055836"/>
    <lineage>
        <taxon>Archaea</taxon>
        <taxon>Methanobacteriati</taxon>
        <taxon>Methanobacteriota</taxon>
        <taxon>Stenosarchaea group</taxon>
        <taxon>Halobacteria</taxon>
        <taxon>Halobacteriales</taxon>
        <taxon>Natrialbaceae</taxon>
        <taxon>Natronococcus</taxon>
    </lineage>
</organism>
<keyword evidence="3" id="KW-1185">Reference proteome</keyword>
<sequence>MPIFGDSDNLEGVDIDGPADAQAIVFVHGAMFTRTMWLPQQRALSDEFRVIAPDLPGHGTFGDETFRMEPAIERLEAVIETQTDGSAVLVGLSLGGYVATEYASRHPEEVDGLVLTGSSVNPVRGMNLLTRVNGGLARLLTKPDIGKRAVDRLATRWVRNRELPPDIETAIIDAGFYPKQFGDAGPDVAGVNFREKLSTYPGPTLILNGENDKIMRRGEQEHAAAAQDARIEVLADVGHICNLHRPRAYTSRVRNFVRQRVPQKR</sequence>
<reference evidence="2" key="1">
    <citation type="submission" date="2017-11" db="EMBL/GenBank/DDBJ databases">
        <authorList>
            <person name="Kajale S.C."/>
            <person name="Sharma A."/>
        </authorList>
    </citation>
    <scope>NUCLEOTIDE SEQUENCE</scope>
    <source>
        <strain evidence="2">LS1_42</strain>
    </source>
</reference>
<dbReference type="PANTHER" id="PTHR43194">
    <property type="entry name" value="HYDROLASE ALPHA/BETA FOLD FAMILY"/>
    <property type="match status" value="1"/>
</dbReference>
<evidence type="ECO:0000313" key="3">
    <source>
        <dbReference type="Proteomes" id="UP000766904"/>
    </source>
</evidence>
<dbReference type="Pfam" id="PF12697">
    <property type="entry name" value="Abhydrolase_6"/>
    <property type="match status" value="1"/>
</dbReference>
<dbReference type="InterPro" id="IPR029058">
    <property type="entry name" value="AB_hydrolase_fold"/>
</dbReference>
<dbReference type="InterPro" id="IPR000073">
    <property type="entry name" value="AB_hydrolase_1"/>
</dbReference>
<accession>A0A8J8TQ81</accession>
<dbReference type="PANTHER" id="PTHR43194:SF2">
    <property type="entry name" value="PEROXISOMAL MEMBRANE PROTEIN LPX1"/>
    <property type="match status" value="1"/>
</dbReference>